<dbReference type="RefSeq" id="WP_176624206.1">
    <property type="nucleotide sequence ID" value="NZ_JABXXQ010000176.1"/>
</dbReference>
<evidence type="ECO:0000313" key="8">
    <source>
        <dbReference type="Proteomes" id="UP000557688"/>
    </source>
</evidence>
<dbReference type="EMBL" id="JABXXQ010000176">
    <property type="protein sequence ID" value="NVN30568.1"/>
    <property type="molecule type" value="Genomic_DNA"/>
</dbReference>
<dbReference type="InterPro" id="IPR031338">
    <property type="entry name" value="KDPG/KHG_AS_2"/>
</dbReference>
<comment type="subunit">
    <text evidence="3">Homotrimer.</text>
</comment>
<sequence>MSVTFEDCLARLPLVAILRGITPEEIAAAGEILTEAGFAMIEVPLNSPRPFDSIAHLARQYADTCLVGAGTVTDVADVDRVADAGGRLLVMPHSDVAVIGRAVARGMVCLPGAATATEGFAALRAGAAAIKLFPAESLGMATLSAWRSVFPRATRFLPVGGITPDNIPAWRDAGAAGFGLGSALYRAGMKMDELERNARRFAQAGDWR</sequence>
<name>A0A839V5H6_9PROT</name>
<reference evidence="7 9" key="1">
    <citation type="submission" date="2020-06" db="EMBL/GenBank/DDBJ databases">
        <title>Description of novel acetic acid bacteria.</title>
        <authorList>
            <person name="Sombolestani A."/>
        </authorList>
    </citation>
    <scope>NUCLEOTIDE SEQUENCE [LARGE SCALE GENOMIC DNA]</scope>
    <source>
        <strain evidence="7 9">LMG 26838</strain>
    </source>
</reference>
<evidence type="ECO:0000313" key="7">
    <source>
        <dbReference type="EMBL" id="NVN30568.1"/>
    </source>
</evidence>
<evidence type="ECO:0000313" key="6">
    <source>
        <dbReference type="EMBL" id="MBB3174789.1"/>
    </source>
</evidence>
<dbReference type="SUPFAM" id="SSF51569">
    <property type="entry name" value="Aldolase"/>
    <property type="match status" value="1"/>
</dbReference>
<keyword evidence="5" id="KW-0119">Carbohydrate metabolism</keyword>
<dbReference type="Pfam" id="PF01081">
    <property type="entry name" value="Aldolase"/>
    <property type="match status" value="1"/>
</dbReference>
<evidence type="ECO:0000256" key="3">
    <source>
        <dbReference type="ARBA" id="ARBA00011233"/>
    </source>
</evidence>
<dbReference type="EMBL" id="JACHXV010000011">
    <property type="protein sequence ID" value="MBB3174789.1"/>
    <property type="molecule type" value="Genomic_DNA"/>
</dbReference>
<gene>
    <name evidence="6" type="ORF">FHR90_002635</name>
    <name evidence="7" type="ORF">HUK83_09535</name>
</gene>
<evidence type="ECO:0000256" key="1">
    <source>
        <dbReference type="ARBA" id="ARBA00004761"/>
    </source>
</evidence>
<dbReference type="InterPro" id="IPR013785">
    <property type="entry name" value="Aldolase_TIM"/>
</dbReference>
<evidence type="ECO:0000313" key="9">
    <source>
        <dbReference type="Proteomes" id="UP000565205"/>
    </source>
</evidence>
<protein>
    <submittedName>
        <fullName evidence="7">2-dehydro-3-deoxy-6-phosphogalactonate aldolase</fullName>
    </submittedName>
    <submittedName>
        <fullName evidence="6">2-dehydro-3-deoxyphosphogalactonate aldolase</fullName>
        <ecNumber evidence="6">4.1.2.21</ecNumber>
    </submittedName>
</protein>
<dbReference type="PANTHER" id="PTHR30246:SF1">
    <property type="entry name" value="2-DEHYDRO-3-DEOXY-6-PHOSPHOGALACTONATE ALDOLASE-RELATED"/>
    <property type="match status" value="1"/>
</dbReference>
<dbReference type="NCBIfam" id="NF006600">
    <property type="entry name" value="PRK09140.1"/>
    <property type="match status" value="1"/>
</dbReference>
<reference evidence="6 8" key="2">
    <citation type="submission" date="2020-08" db="EMBL/GenBank/DDBJ databases">
        <title>Genomic Encyclopedia of Type Strains, Phase III (KMG-III): the genomes of soil and plant-associated and newly described type strains.</title>
        <authorList>
            <person name="Whitman W."/>
        </authorList>
    </citation>
    <scope>NUCLEOTIDE SEQUENCE [LARGE SCALE GENOMIC DNA]</scope>
    <source>
        <strain evidence="6 8">CECT 8088</strain>
    </source>
</reference>
<dbReference type="Proteomes" id="UP000557688">
    <property type="component" value="Unassembled WGS sequence"/>
</dbReference>
<comment type="caution">
    <text evidence="6">The sequence shown here is derived from an EMBL/GenBank/DDBJ whole genome shotgun (WGS) entry which is preliminary data.</text>
</comment>
<keyword evidence="8" id="KW-1185">Reference proteome</keyword>
<keyword evidence="4 6" id="KW-0456">Lyase</keyword>
<dbReference type="Proteomes" id="UP000565205">
    <property type="component" value="Unassembled WGS sequence"/>
</dbReference>
<dbReference type="PROSITE" id="PS00160">
    <property type="entry name" value="ALDOLASE_KDPG_KHG_2"/>
    <property type="match status" value="1"/>
</dbReference>
<organism evidence="6 8">
    <name type="scientific">Endobacter medicaginis</name>
    <dbReference type="NCBI Taxonomy" id="1181271"/>
    <lineage>
        <taxon>Bacteria</taxon>
        <taxon>Pseudomonadati</taxon>
        <taxon>Pseudomonadota</taxon>
        <taxon>Alphaproteobacteria</taxon>
        <taxon>Acetobacterales</taxon>
        <taxon>Acetobacteraceae</taxon>
        <taxon>Endobacter</taxon>
    </lineage>
</organism>
<dbReference type="AlphaFoldDB" id="A0A839V5H6"/>
<dbReference type="InterPro" id="IPR000887">
    <property type="entry name" value="Aldlse_KDPG_KHG"/>
</dbReference>
<evidence type="ECO:0000256" key="4">
    <source>
        <dbReference type="ARBA" id="ARBA00023239"/>
    </source>
</evidence>
<dbReference type="EC" id="4.1.2.21" evidence="6"/>
<dbReference type="GO" id="GO:0008674">
    <property type="term" value="F:2-dehydro-3-deoxy-6-phosphogalactonate aldolase activity"/>
    <property type="evidence" value="ECO:0007669"/>
    <property type="project" value="UniProtKB-EC"/>
</dbReference>
<dbReference type="Gene3D" id="3.20.20.70">
    <property type="entry name" value="Aldolase class I"/>
    <property type="match status" value="1"/>
</dbReference>
<comment type="pathway">
    <text evidence="1">Carbohydrate acid metabolism.</text>
</comment>
<dbReference type="PANTHER" id="PTHR30246">
    <property type="entry name" value="2-KETO-3-DEOXY-6-PHOSPHOGLUCONATE ALDOLASE"/>
    <property type="match status" value="1"/>
</dbReference>
<accession>A0A839V5H6</accession>
<comment type="similarity">
    <text evidence="2">Belongs to the KHG/KDPG aldolase family.</text>
</comment>
<evidence type="ECO:0000256" key="2">
    <source>
        <dbReference type="ARBA" id="ARBA00006906"/>
    </source>
</evidence>
<dbReference type="CDD" id="cd00452">
    <property type="entry name" value="KDPG_aldolase"/>
    <property type="match status" value="1"/>
</dbReference>
<evidence type="ECO:0000256" key="5">
    <source>
        <dbReference type="ARBA" id="ARBA00023277"/>
    </source>
</evidence>
<proteinExistence type="inferred from homology"/>